<dbReference type="EMBL" id="CP118224">
    <property type="protein sequence ID" value="WMC09901.1"/>
    <property type="molecule type" value="Genomic_DNA"/>
</dbReference>
<accession>A0AA50KKN6</accession>
<evidence type="ECO:0000256" key="2">
    <source>
        <dbReference type="HAMAP-Rule" id="MF_00791"/>
    </source>
</evidence>
<evidence type="ECO:0000256" key="1">
    <source>
        <dbReference type="ARBA" id="ARBA00017693"/>
    </source>
</evidence>
<dbReference type="KEGG" id="ope:PU634_12420"/>
<reference evidence="4 5" key="1">
    <citation type="submission" date="2023-02" db="EMBL/GenBank/DDBJ databases">
        <title>Complete genome sequence of a novel bacterium Oceanimonas sp. NTOU-MSR1 isolated from marine coast sediment.</title>
        <authorList>
            <person name="Yang H.-T."/>
            <person name="Chen Y.-L."/>
            <person name="Ho Y.-N."/>
        </authorList>
    </citation>
    <scope>NUCLEOTIDE SEQUENCE [LARGE SCALE GENOMIC DNA]</scope>
    <source>
        <strain evidence="4 5">NTOU-MSR1</strain>
    </source>
</reference>
<dbReference type="GO" id="GO:0070987">
    <property type="term" value="P:error-free translesion synthesis"/>
    <property type="evidence" value="ECO:0007669"/>
    <property type="project" value="TreeGrafter"/>
</dbReference>
<dbReference type="InterPro" id="IPR007474">
    <property type="entry name" value="ApaG_domain"/>
</dbReference>
<dbReference type="InterPro" id="IPR023065">
    <property type="entry name" value="Uncharacterised_ApaG"/>
</dbReference>
<sequence length="124" mass="13616">MSAPAIHITPVPRYLAERSSPEDDHYVFAYTITIANQSDERVTLISRRWLITDANGKRVEVEGSGVVGEQPAIAAGDDYTYTSGVSLETPVGVMEGFYTLRRDDGSEFEAPIPAFRLALPNLIN</sequence>
<dbReference type="Proteomes" id="UP001223802">
    <property type="component" value="Chromosome"/>
</dbReference>
<dbReference type="SUPFAM" id="SSF110069">
    <property type="entry name" value="ApaG-like"/>
    <property type="match status" value="1"/>
</dbReference>
<feature type="domain" description="ApaG" evidence="3">
    <location>
        <begin position="1"/>
        <end position="124"/>
    </location>
</feature>
<evidence type="ECO:0000313" key="5">
    <source>
        <dbReference type="Proteomes" id="UP001223802"/>
    </source>
</evidence>
<protein>
    <recommendedName>
        <fullName evidence="1 2">Protein ApaG</fullName>
    </recommendedName>
</protein>
<keyword evidence="5" id="KW-1185">Reference proteome</keyword>
<gene>
    <name evidence="2 4" type="primary">apaG</name>
    <name evidence="4" type="ORF">PU634_12420</name>
</gene>
<name>A0AA50KKN6_9GAMM</name>
<dbReference type="RefSeq" id="WP_306761117.1">
    <property type="nucleotide sequence ID" value="NZ_CP118224.1"/>
</dbReference>
<dbReference type="Gene3D" id="2.60.40.1470">
    <property type="entry name" value="ApaG domain"/>
    <property type="match status" value="1"/>
</dbReference>
<dbReference type="HAMAP" id="MF_00791">
    <property type="entry name" value="ApaG"/>
    <property type="match status" value="1"/>
</dbReference>
<dbReference type="PROSITE" id="PS51087">
    <property type="entry name" value="APAG"/>
    <property type="match status" value="1"/>
</dbReference>
<dbReference type="InterPro" id="IPR036767">
    <property type="entry name" value="ApaG_sf"/>
</dbReference>
<dbReference type="NCBIfam" id="NF003967">
    <property type="entry name" value="PRK05461.1"/>
    <property type="match status" value="1"/>
</dbReference>
<evidence type="ECO:0000259" key="3">
    <source>
        <dbReference type="PROSITE" id="PS51087"/>
    </source>
</evidence>
<proteinExistence type="inferred from homology"/>
<dbReference type="AlphaFoldDB" id="A0AA50KKN6"/>
<evidence type="ECO:0000313" key="4">
    <source>
        <dbReference type="EMBL" id="WMC09901.1"/>
    </source>
</evidence>
<dbReference type="PANTHER" id="PTHR14289:SF16">
    <property type="entry name" value="POLYMERASE DELTA-INTERACTING PROTEIN 2"/>
    <property type="match status" value="1"/>
</dbReference>
<organism evidence="4 5">
    <name type="scientific">Oceanimonas pelagia</name>
    <dbReference type="NCBI Taxonomy" id="3028314"/>
    <lineage>
        <taxon>Bacteria</taxon>
        <taxon>Pseudomonadati</taxon>
        <taxon>Pseudomonadota</taxon>
        <taxon>Gammaproteobacteria</taxon>
        <taxon>Aeromonadales</taxon>
        <taxon>Aeromonadaceae</taxon>
        <taxon>Oceanimonas</taxon>
    </lineage>
</organism>
<dbReference type="Pfam" id="PF04379">
    <property type="entry name" value="DUF525"/>
    <property type="match status" value="1"/>
</dbReference>
<dbReference type="PANTHER" id="PTHR14289">
    <property type="entry name" value="F-BOX ONLY PROTEIN 3"/>
    <property type="match status" value="1"/>
</dbReference>